<dbReference type="GO" id="GO:0005730">
    <property type="term" value="C:nucleolus"/>
    <property type="evidence" value="ECO:0007669"/>
    <property type="project" value="TreeGrafter"/>
</dbReference>
<protein>
    <submittedName>
        <fullName evidence="3">Uncharacterized protein</fullName>
    </submittedName>
</protein>
<dbReference type="GO" id="GO:0030681">
    <property type="term" value="C:multimeric ribonuclease P complex"/>
    <property type="evidence" value="ECO:0007669"/>
    <property type="project" value="TreeGrafter"/>
</dbReference>
<proteinExistence type="inferred from homology"/>
<dbReference type="Pfam" id="PF01900">
    <property type="entry name" value="RNase_P_Rpp14"/>
    <property type="match status" value="1"/>
</dbReference>
<evidence type="ECO:0000313" key="3">
    <source>
        <dbReference type="EMBL" id="CAG8360721.1"/>
    </source>
</evidence>
<name>A0A9W4IZQ8_9EURO</name>
<accession>A0A9W4IZQ8</accession>
<dbReference type="Proteomes" id="UP001152592">
    <property type="component" value="Unassembled WGS sequence"/>
</dbReference>
<keyword evidence="2" id="KW-0819">tRNA processing</keyword>
<dbReference type="GO" id="GO:0001682">
    <property type="term" value="P:tRNA 5'-leader removal"/>
    <property type="evidence" value="ECO:0007669"/>
    <property type="project" value="InterPro"/>
</dbReference>
<dbReference type="InterPro" id="IPR038085">
    <property type="entry name" value="Rnp2-like_sf"/>
</dbReference>
<evidence type="ECO:0000313" key="4">
    <source>
        <dbReference type="Proteomes" id="UP001152592"/>
    </source>
</evidence>
<dbReference type="Gene3D" id="3.30.70.3250">
    <property type="entry name" value="Ribonuclease P, Pop5 subunit"/>
    <property type="match status" value="1"/>
</dbReference>
<comment type="caution">
    <text evidence="3">The sequence shown here is derived from an EMBL/GenBank/DDBJ whole genome shotgun (WGS) entry which is preliminary data.</text>
</comment>
<sequence>MFVVRALRLSVPEVEPIRKYPYRLRYQSQSFLNPPASGPACFFLSSSVGVLARAEFSTQFWLAPLVLDAQFYHQTRLASDHNETSVSSPTMVRLKSRYLLMDILYPDPSTWPATPSSASPHNPSLAIHSPTSDALTAGFLAKMIRESVAELYGDWGIGKLGGASAAGIQIKYLSPATSTAIVRCPRAAFRIVWSAITYMSGVPEPSPNPQKRGTGRERACVFRVIRVSGTMRKAEEEAIRRARAEIVRVKDAEERGVLGDLIEGIAGGKGTAVVDSVMDESEDEVMDDE</sequence>
<dbReference type="OrthoDB" id="8062037at2759"/>
<dbReference type="GO" id="GO:0033204">
    <property type="term" value="F:ribonuclease P RNA binding"/>
    <property type="evidence" value="ECO:0007669"/>
    <property type="project" value="TreeGrafter"/>
</dbReference>
<gene>
    <name evidence="3" type="ORF">PSALAMII_LOCUS3623</name>
</gene>
<evidence type="ECO:0000256" key="1">
    <source>
        <dbReference type="ARBA" id="ARBA00010800"/>
    </source>
</evidence>
<comment type="similarity">
    <text evidence="1">Belongs to the eukaryotic/archaeal RNase P protein component 2 family.</text>
</comment>
<dbReference type="GO" id="GO:0000172">
    <property type="term" value="C:ribonuclease MRP complex"/>
    <property type="evidence" value="ECO:0007669"/>
    <property type="project" value="TreeGrafter"/>
</dbReference>
<reference evidence="3" key="1">
    <citation type="submission" date="2021-07" db="EMBL/GenBank/DDBJ databases">
        <authorList>
            <person name="Branca A.L. A."/>
        </authorList>
    </citation>
    <scope>NUCLEOTIDE SEQUENCE</scope>
</reference>
<dbReference type="AlphaFoldDB" id="A0A9W4IZQ8"/>
<dbReference type="PANTHER" id="PTHR15441">
    <property type="entry name" value="RIBONUCLEASE P PROTEIN SUBUNIT P14"/>
    <property type="match status" value="1"/>
</dbReference>
<dbReference type="SUPFAM" id="SSF160350">
    <property type="entry name" value="Rnp2-like"/>
    <property type="match status" value="1"/>
</dbReference>
<organism evidence="3 4">
    <name type="scientific">Penicillium salamii</name>
    <dbReference type="NCBI Taxonomy" id="1612424"/>
    <lineage>
        <taxon>Eukaryota</taxon>
        <taxon>Fungi</taxon>
        <taxon>Dikarya</taxon>
        <taxon>Ascomycota</taxon>
        <taxon>Pezizomycotina</taxon>
        <taxon>Eurotiomycetes</taxon>
        <taxon>Eurotiomycetidae</taxon>
        <taxon>Eurotiales</taxon>
        <taxon>Aspergillaceae</taxon>
        <taxon>Penicillium</taxon>
    </lineage>
</organism>
<dbReference type="PANTHER" id="PTHR15441:SF2">
    <property type="entry name" value="RIBONUCLEASE P_MRP PROTEIN SUBUNIT POP5"/>
    <property type="match status" value="1"/>
</dbReference>
<dbReference type="EMBL" id="CAJVPD010000166">
    <property type="protein sequence ID" value="CAG8360721.1"/>
    <property type="molecule type" value="Genomic_DNA"/>
</dbReference>
<evidence type="ECO:0000256" key="2">
    <source>
        <dbReference type="ARBA" id="ARBA00022694"/>
    </source>
</evidence>
<dbReference type="InterPro" id="IPR002759">
    <property type="entry name" value="Pop5/Rpp14/Rnp2-like"/>
</dbReference>